<dbReference type="Gene3D" id="3.40.50.280">
    <property type="entry name" value="Cobalamin-binding domain"/>
    <property type="match status" value="1"/>
</dbReference>
<evidence type="ECO:0000256" key="4">
    <source>
        <dbReference type="ARBA" id="ARBA00023004"/>
    </source>
</evidence>
<name>A0A7V5H538_CALAY</name>
<evidence type="ECO:0000256" key="3">
    <source>
        <dbReference type="ARBA" id="ARBA00022723"/>
    </source>
</evidence>
<dbReference type="InterPro" id="IPR036724">
    <property type="entry name" value="Cobalamin-bd_sf"/>
</dbReference>
<gene>
    <name evidence="7" type="ORF">ENL21_02545</name>
</gene>
<keyword evidence="2" id="KW-0949">S-adenosyl-L-methionine</keyword>
<dbReference type="InterPro" id="IPR006158">
    <property type="entry name" value="Cobalamin-bd"/>
</dbReference>
<dbReference type="CDD" id="cd02068">
    <property type="entry name" value="radical_SAM_B12_BD"/>
    <property type="match status" value="1"/>
</dbReference>
<dbReference type="GO" id="GO:0051536">
    <property type="term" value="F:iron-sulfur cluster binding"/>
    <property type="evidence" value="ECO:0007669"/>
    <property type="project" value="UniProtKB-KW"/>
</dbReference>
<dbReference type="InterPro" id="IPR007197">
    <property type="entry name" value="rSAM"/>
</dbReference>
<organism evidence="7">
    <name type="scientific">Caldithrix abyssi</name>
    <dbReference type="NCBI Taxonomy" id="187145"/>
    <lineage>
        <taxon>Bacteria</taxon>
        <taxon>Pseudomonadati</taxon>
        <taxon>Calditrichota</taxon>
        <taxon>Calditrichia</taxon>
        <taxon>Calditrichales</taxon>
        <taxon>Calditrichaceae</taxon>
        <taxon>Caldithrix</taxon>
    </lineage>
</organism>
<dbReference type="PANTHER" id="PTHR43409:SF16">
    <property type="entry name" value="SLR0320 PROTEIN"/>
    <property type="match status" value="1"/>
</dbReference>
<dbReference type="SUPFAM" id="SSF52242">
    <property type="entry name" value="Cobalamin (vitamin B12)-binding domain"/>
    <property type="match status" value="1"/>
</dbReference>
<sequence>MRLVLVQPPIEDFYSTAIRLQPIGIAYLKAVIKQHFPSVEVILKDWQQGYGRRTLSLPDALKFLRKFYQYADQSPLSTFYQYYRFGATVEQAICELRTLNPDLVGISMLFTAYAPQALELAEAIKRELKLPILLGGSHASAAPKELIKLPFVDFVISGEGERPIVEFVRQWLTAKDFYKVPNLVFKNKNGNTVFNKIEENFAIDEIPFPDFSDLAAENYRLGKRRLSFLISSRSCPYRCAFCSVHQTFGHSFR</sequence>
<dbReference type="InterPro" id="IPR051198">
    <property type="entry name" value="BchE-like"/>
</dbReference>
<evidence type="ECO:0000256" key="5">
    <source>
        <dbReference type="ARBA" id="ARBA00023014"/>
    </source>
</evidence>
<feature type="non-terminal residue" evidence="7">
    <location>
        <position position="253"/>
    </location>
</feature>
<dbReference type="SFLD" id="SFLDS00029">
    <property type="entry name" value="Radical_SAM"/>
    <property type="match status" value="1"/>
</dbReference>
<feature type="domain" description="B12-binding" evidence="6">
    <location>
        <begin position="1"/>
        <end position="178"/>
    </location>
</feature>
<dbReference type="SFLD" id="SFLDG01082">
    <property type="entry name" value="B12-binding_domain_containing"/>
    <property type="match status" value="1"/>
</dbReference>
<keyword evidence="3" id="KW-0479">Metal-binding</keyword>
<evidence type="ECO:0000313" key="7">
    <source>
        <dbReference type="EMBL" id="HHE54633.1"/>
    </source>
</evidence>
<keyword evidence="5" id="KW-0411">Iron-sulfur</keyword>
<dbReference type="EMBL" id="DRTD01000183">
    <property type="protein sequence ID" value="HHE54633.1"/>
    <property type="molecule type" value="Genomic_DNA"/>
</dbReference>
<evidence type="ECO:0000259" key="6">
    <source>
        <dbReference type="PROSITE" id="PS51332"/>
    </source>
</evidence>
<dbReference type="SUPFAM" id="SSF102114">
    <property type="entry name" value="Radical SAM enzymes"/>
    <property type="match status" value="1"/>
</dbReference>
<comment type="caution">
    <text evidence="7">The sequence shown here is derived from an EMBL/GenBank/DDBJ whole genome shotgun (WGS) entry which is preliminary data.</text>
</comment>
<accession>A0A7V5H538</accession>
<keyword evidence="4" id="KW-0408">Iron</keyword>
<proteinExistence type="predicted"/>
<reference evidence="7" key="1">
    <citation type="journal article" date="2020" name="mSystems">
        <title>Genome- and Community-Level Interaction Insights into Carbon Utilization and Element Cycling Functions of Hydrothermarchaeota in Hydrothermal Sediment.</title>
        <authorList>
            <person name="Zhou Z."/>
            <person name="Liu Y."/>
            <person name="Xu W."/>
            <person name="Pan J."/>
            <person name="Luo Z.H."/>
            <person name="Li M."/>
        </authorList>
    </citation>
    <scope>NUCLEOTIDE SEQUENCE [LARGE SCALE GENOMIC DNA]</scope>
    <source>
        <strain evidence="7">HyVt-76</strain>
    </source>
</reference>
<dbReference type="AlphaFoldDB" id="A0A7V5H538"/>
<dbReference type="InterPro" id="IPR058240">
    <property type="entry name" value="rSAM_sf"/>
</dbReference>
<evidence type="ECO:0000256" key="2">
    <source>
        <dbReference type="ARBA" id="ARBA00022691"/>
    </source>
</evidence>
<dbReference type="GO" id="GO:0003824">
    <property type="term" value="F:catalytic activity"/>
    <property type="evidence" value="ECO:0007669"/>
    <property type="project" value="InterPro"/>
</dbReference>
<comment type="cofactor">
    <cofactor evidence="1">
        <name>[4Fe-4S] cluster</name>
        <dbReference type="ChEBI" id="CHEBI:49883"/>
    </cofactor>
</comment>
<dbReference type="GO" id="GO:0031419">
    <property type="term" value="F:cobalamin binding"/>
    <property type="evidence" value="ECO:0007669"/>
    <property type="project" value="InterPro"/>
</dbReference>
<dbReference type="Pfam" id="PF02310">
    <property type="entry name" value="B12-binding"/>
    <property type="match status" value="1"/>
</dbReference>
<evidence type="ECO:0000256" key="1">
    <source>
        <dbReference type="ARBA" id="ARBA00001966"/>
    </source>
</evidence>
<dbReference type="GO" id="GO:0005829">
    <property type="term" value="C:cytosol"/>
    <property type="evidence" value="ECO:0007669"/>
    <property type="project" value="TreeGrafter"/>
</dbReference>
<dbReference type="PROSITE" id="PS51332">
    <property type="entry name" value="B12_BINDING"/>
    <property type="match status" value="1"/>
</dbReference>
<dbReference type="Proteomes" id="UP000886111">
    <property type="component" value="Unassembled WGS sequence"/>
</dbReference>
<dbReference type="PANTHER" id="PTHR43409">
    <property type="entry name" value="ANAEROBIC MAGNESIUM-PROTOPORPHYRIN IX MONOMETHYL ESTER CYCLASE-RELATED"/>
    <property type="match status" value="1"/>
</dbReference>
<protein>
    <submittedName>
        <fullName evidence="7">B12-binding domain-containing radical SAM protein</fullName>
    </submittedName>
</protein>
<dbReference type="GO" id="GO:0046872">
    <property type="term" value="F:metal ion binding"/>
    <property type="evidence" value="ECO:0007669"/>
    <property type="project" value="UniProtKB-KW"/>
</dbReference>